<name>A0A517WW26_9PLAN</name>
<dbReference type="RefSeq" id="WP_145175740.1">
    <property type="nucleotide sequence ID" value="NZ_CP037422.1"/>
</dbReference>
<feature type="compositionally biased region" description="Basic and acidic residues" evidence="1">
    <location>
        <begin position="70"/>
        <end position="81"/>
    </location>
</feature>
<accession>A0A517WW26</accession>
<evidence type="ECO:0000259" key="2">
    <source>
        <dbReference type="Pfam" id="PF23343"/>
    </source>
</evidence>
<sequence length="449" mass="52272">MIRRTKQGRFGFSSLEKSGQGTVIKDATKDLYGSGKQRIVSPSSKDAKGAGTPPWKVGSHQEDDAGGTAEPDRPYLEKKHNTVEKEIETQFRTVEIDYVYVGCSCRSRFCPDCSEGQGILLRERVRSALKKWKHCQMWTLTVDPKIFNDDPKAAFEYCKEKRVIGELVKALRRKEEFKIGRHYFCAVEWQKKTEFVHYHLLLETEFIPFDIVCHYWNLNRPKWATISEEDQKTGRPKFGSVRYTSRVKKINTVAHAINYATKYVIKYPDHGFPDWVMNYPKKIDRYHISQSFWRQAMTQAEIEALKKPEVLHSLDCTCDNCVHEHEPRSNRKTHTERLDNCKTSGIVLQRKTVNYPGGEQRRYYGYCFPVDGDFIQVANSLENYEGKRETVLTLHEYAGFKQAGRWSSDFEYDVHFSEQHLVFIDRPAIYEGEFQDGVIFEGNIEDATF</sequence>
<keyword evidence="4" id="KW-1185">Reference proteome</keyword>
<evidence type="ECO:0000313" key="3">
    <source>
        <dbReference type="EMBL" id="QDU09473.1"/>
    </source>
</evidence>
<dbReference type="InterPro" id="IPR056906">
    <property type="entry name" value="ORF2/G2P_dom"/>
</dbReference>
<protein>
    <recommendedName>
        <fullName evidence="2">Replication-associated protein ORF2/G2P domain-containing protein</fullName>
    </recommendedName>
</protein>
<dbReference type="EMBL" id="CP037422">
    <property type="protein sequence ID" value="QDU09473.1"/>
    <property type="molecule type" value="Genomic_DNA"/>
</dbReference>
<dbReference type="Pfam" id="PF23343">
    <property type="entry name" value="REP_ORF2-G2P"/>
    <property type="match status" value="1"/>
</dbReference>
<dbReference type="OrthoDB" id="285709at2"/>
<evidence type="ECO:0000313" key="4">
    <source>
        <dbReference type="Proteomes" id="UP000318384"/>
    </source>
</evidence>
<evidence type="ECO:0000256" key="1">
    <source>
        <dbReference type="SAM" id="MobiDB-lite"/>
    </source>
</evidence>
<feature type="domain" description="Replication-associated protein ORF2/G2P" evidence="2">
    <location>
        <begin position="137"/>
        <end position="266"/>
    </location>
</feature>
<dbReference type="Proteomes" id="UP000318384">
    <property type="component" value="Chromosome"/>
</dbReference>
<gene>
    <name evidence="3" type="ORF">V202x_28480</name>
</gene>
<feature type="region of interest" description="Disordered" evidence="1">
    <location>
        <begin position="34"/>
        <end position="81"/>
    </location>
</feature>
<reference evidence="3 4" key="1">
    <citation type="submission" date="2019-03" db="EMBL/GenBank/DDBJ databases">
        <title>Deep-cultivation of Planctomycetes and their phenomic and genomic characterization uncovers novel biology.</title>
        <authorList>
            <person name="Wiegand S."/>
            <person name="Jogler M."/>
            <person name="Boedeker C."/>
            <person name="Pinto D."/>
            <person name="Vollmers J."/>
            <person name="Rivas-Marin E."/>
            <person name="Kohn T."/>
            <person name="Peeters S.H."/>
            <person name="Heuer A."/>
            <person name="Rast P."/>
            <person name="Oberbeckmann S."/>
            <person name="Bunk B."/>
            <person name="Jeske O."/>
            <person name="Meyerdierks A."/>
            <person name="Storesund J.E."/>
            <person name="Kallscheuer N."/>
            <person name="Luecker S."/>
            <person name="Lage O.M."/>
            <person name="Pohl T."/>
            <person name="Merkel B.J."/>
            <person name="Hornburger P."/>
            <person name="Mueller R.-W."/>
            <person name="Bruemmer F."/>
            <person name="Labrenz M."/>
            <person name="Spormann A.M."/>
            <person name="Op den Camp H."/>
            <person name="Overmann J."/>
            <person name="Amann R."/>
            <person name="Jetten M.S.M."/>
            <person name="Mascher T."/>
            <person name="Medema M.H."/>
            <person name="Devos D.P."/>
            <person name="Kaster A.-K."/>
            <person name="Ovreas L."/>
            <person name="Rohde M."/>
            <person name="Galperin M.Y."/>
            <person name="Jogler C."/>
        </authorList>
    </citation>
    <scope>NUCLEOTIDE SEQUENCE [LARGE SCALE GENOMIC DNA]</scope>
    <source>
        <strain evidence="3 4">V202</strain>
    </source>
</reference>
<proteinExistence type="predicted"/>
<dbReference type="AlphaFoldDB" id="A0A517WW26"/>
<organism evidence="3 4">
    <name type="scientific">Gimesia aquarii</name>
    <dbReference type="NCBI Taxonomy" id="2527964"/>
    <lineage>
        <taxon>Bacteria</taxon>
        <taxon>Pseudomonadati</taxon>
        <taxon>Planctomycetota</taxon>
        <taxon>Planctomycetia</taxon>
        <taxon>Planctomycetales</taxon>
        <taxon>Planctomycetaceae</taxon>
        <taxon>Gimesia</taxon>
    </lineage>
</organism>